<sequence length="352" mass="39951">MAKQNTRRERKENNGTPENLIPIEDGSSTDESSHEEYEALQKPEEMELHTENVYRIHEQIQLDWPSLTVCMKEEEGRILIEQSIPGTSPSIIDLEVNLSGDSKRTIAPIKKVETAYQANRIRAKNDHVYTISDHSIEIYTTGLVPVYSKAILGGYGISLYKSCIFYGDGSFAVQQKDLDGKQINYIDINQKEIFTVASISENEAFVGTREVSLVDFRCKGTKSYLVNECDINSIAYNGDNLIVTGDDKGALRIFDIRQEAPMELIQFHQSPISHTQFSTKEVFASASSCEIVMWDMSYEETEGWEYHKYLSFVHQGQAYYKDFEFIADDIIMATSESGLCIFSPHTHIEPSN</sequence>
<dbReference type="Proteomes" id="UP000002872">
    <property type="component" value="Unassembled WGS sequence"/>
</dbReference>
<dbReference type="PANTHER" id="PTHR45903">
    <property type="entry name" value="GLUTAMATE-RICH WD REPEAT-CONTAINING PROTEIN 1"/>
    <property type="match status" value="1"/>
</dbReference>
<dbReference type="VEuPathDB" id="MicrosporidiaDB:NEQG_01778"/>
<evidence type="ECO:0000256" key="1">
    <source>
        <dbReference type="SAM" id="MobiDB-lite"/>
    </source>
</evidence>
<gene>
    <name evidence="2" type="ORF">NEQG_01778</name>
</gene>
<dbReference type="SMART" id="SM00320">
    <property type="entry name" value="WD40"/>
    <property type="match status" value="2"/>
</dbReference>
<keyword evidence="3" id="KW-1185">Reference proteome</keyword>
<reference evidence="2" key="1">
    <citation type="submission" date="2011-01" db="EMBL/GenBank/DDBJ databases">
        <title>The Genome Sequence of Nematocida parisii strain ERTm3.</title>
        <authorList>
            <consortium name="The Broad Institute Genome Sequencing Platform"/>
            <consortium name="The Broad Institute Genome Sequencing Center for Infectious Disease"/>
            <person name="Cuomo C."/>
            <person name="Troemel E."/>
            <person name="Young S.K."/>
            <person name="Zeng Q."/>
            <person name="Gargeya S."/>
            <person name="Fitzgerald M."/>
            <person name="Haas B."/>
            <person name="Abouelleil A."/>
            <person name="Alvarado L."/>
            <person name="Arachchi H.M."/>
            <person name="Berlin A."/>
            <person name="Chapman S.B."/>
            <person name="Gearin G."/>
            <person name="Goldberg J."/>
            <person name="Griggs A."/>
            <person name="Gujja S."/>
            <person name="Hansen M."/>
            <person name="Heiman D."/>
            <person name="Howarth C."/>
            <person name="Larimer J."/>
            <person name="Lui A."/>
            <person name="MacDonald P.J.P."/>
            <person name="McCowen C."/>
            <person name="Montmayeur A."/>
            <person name="Murphy C."/>
            <person name="Neiman D."/>
            <person name="Pearson M."/>
            <person name="Priest M."/>
            <person name="Roberts A."/>
            <person name="Saif S."/>
            <person name="Shea T."/>
            <person name="Sisk P."/>
            <person name="Stolte C."/>
            <person name="Sykes S."/>
            <person name="Wortman J."/>
            <person name="Nusbaum C."/>
            <person name="Birren B."/>
        </authorList>
    </citation>
    <scope>NUCLEOTIDE SEQUENCE</scope>
    <source>
        <strain evidence="2">ERTm3</strain>
    </source>
</reference>
<dbReference type="SUPFAM" id="SSF50978">
    <property type="entry name" value="WD40 repeat-like"/>
    <property type="match status" value="1"/>
</dbReference>
<evidence type="ECO:0000313" key="2">
    <source>
        <dbReference type="EMBL" id="EIJ88334.1"/>
    </source>
</evidence>
<dbReference type="EMBL" id="GL870879">
    <property type="protein sequence ID" value="EIJ88334.1"/>
    <property type="molecule type" value="Genomic_DNA"/>
</dbReference>
<dbReference type="InParanoid" id="I3EGI7"/>
<feature type="compositionally biased region" description="Basic and acidic residues" evidence="1">
    <location>
        <begin position="1"/>
        <end position="13"/>
    </location>
</feature>
<dbReference type="OrthoDB" id="2161379at2759"/>
<evidence type="ECO:0000313" key="3">
    <source>
        <dbReference type="Proteomes" id="UP000002872"/>
    </source>
</evidence>
<dbReference type="InterPro" id="IPR051972">
    <property type="entry name" value="Glutamate-rich_WD_repeat"/>
</dbReference>
<dbReference type="InterPro" id="IPR036322">
    <property type="entry name" value="WD40_repeat_dom_sf"/>
</dbReference>
<dbReference type="InterPro" id="IPR001680">
    <property type="entry name" value="WD40_rpt"/>
</dbReference>
<dbReference type="HOGENOM" id="CLU_787757_0_0_1"/>
<dbReference type="STRING" id="935791.I3EGI7"/>
<dbReference type="Gene3D" id="2.130.10.10">
    <property type="entry name" value="YVTN repeat-like/Quinoprotein amine dehydrogenase"/>
    <property type="match status" value="1"/>
</dbReference>
<dbReference type="PANTHER" id="PTHR45903:SF1">
    <property type="entry name" value="GLUTAMATE-RICH WD REPEAT-CONTAINING PROTEIN 1"/>
    <property type="match status" value="1"/>
</dbReference>
<protein>
    <submittedName>
        <fullName evidence="2">Uncharacterized protein</fullName>
    </submittedName>
</protein>
<accession>I3EGI7</accession>
<proteinExistence type="predicted"/>
<organism evidence="2 3">
    <name type="scientific">Nematocida parisii (strain ERTm3)</name>
    <name type="common">Nematode killer fungus</name>
    <dbReference type="NCBI Taxonomy" id="935791"/>
    <lineage>
        <taxon>Eukaryota</taxon>
        <taxon>Fungi</taxon>
        <taxon>Fungi incertae sedis</taxon>
        <taxon>Microsporidia</taxon>
        <taxon>Nematocida</taxon>
    </lineage>
</organism>
<dbReference type="InterPro" id="IPR015943">
    <property type="entry name" value="WD40/YVTN_repeat-like_dom_sf"/>
</dbReference>
<feature type="region of interest" description="Disordered" evidence="1">
    <location>
        <begin position="1"/>
        <end position="36"/>
    </location>
</feature>
<dbReference type="GO" id="GO:0042254">
    <property type="term" value="P:ribosome biogenesis"/>
    <property type="evidence" value="ECO:0007669"/>
    <property type="project" value="TreeGrafter"/>
</dbReference>
<dbReference type="OMA" id="WEYHKYL"/>
<name>I3EGI7_NEMP3</name>
<dbReference type="AlphaFoldDB" id="I3EGI7"/>
<dbReference type="GO" id="GO:0005730">
    <property type="term" value="C:nucleolus"/>
    <property type="evidence" value="ECO:0007669"/>
    <property type="project" value="TreeGrafter"/>
</dbReference>